<accession>A0A238J036</accession>
<keyword evidence="3" id="KW-1185">Reference proteome</keyword>
<dbReference type="Gene3D" id="2.30.110.10">
    <property type="entry name" value="Electron Transport, Fmn-binding Protein, Chain A"/>
    <property type="match status" value="1"/>
</dbReference>
<dbReference type="RefSeq" id="WP_093974050.1">
    <property type="nucleotide sequence ID" value="NZ_FXXQ01000007.1"/>
</dbReference>
<organism evidence="2 3">
    <name type="scientific">Boseongicola aestuarii</name>
    <dbReference type="NCBI Taxonomy" id="1470561"/>
    <lineage>
        <taxon>Bacteria</taxon>
        <taxon>Pseudomonadati</taxon>
        <taxon>Pseudomonadota</taxon>
        <taxon>Alphaproteobacteria</taxon>
        <taxon>Rhodobacterales</taxon>
        <taxon>Paracoccaceae</taxon>
        <taxon>Boseongicola</taxon>
    </lineage>
</organism>
<evidence type="ECO:0000259" key="1">
    <source>
        <dbReference type="Pfam" id="PF13883"/>
    </source>
</evidence>
<reference evidence="2 3" key="1">
    <citation type="submission" date="2017-05" db="EMBL/GenBank/DDBJ databases">
        <authorList>
            <person name="Song R."/>
            <person name="Chenine A.L."/>
            <person name="Ruprecht R.M."/>
        </authorList>
    </citation>
    <scope>NUCLEOTIDE SEQUENCE [LARGE SCALE GENOMIC DNA]</scope>
    <source>
        <strain evidence="2 3">CECT 8489</strain>
    </source>
</reference>
<evidence type="ECO:0000313" key="3">
    <source>
        <dbReference type="Proteomes" id="UP000201838"/>
    </source>
</evidence>
<gene>
    <name evidence="2" type="ORF">BOA8489_02195</name>
</gene>
<proteinExistence type="predicted"/>
<dbReference type="InterPro" id="IPR012349">
    <property type="entry name" value="Split_barrel_FMN-bd"/>
</dbReference>
<dbReference type="PANTHER" id="PTHR13343">
    <property type="entry name" value="CREG1 PROTEIN"/>
    <property type="match status" value="1"/>
</dbReference>
<evidence type="ECO:0000313" key="2">
    <source>
        <dbReference type="EMBL" id="SMX24079.1"/>
    </source>
</evidence>
<dbReference type="Proteomes" id="UP000201838">
    <property type="component" value="Unassembled WGS sequence"/>
</dbReference>
<dbReference type="EMBL" id="FXXQ01000007">
    <property type="protein sequence ID" value="SMX24079.1"/>
    <property type="molecule type" value="Genomic_DNA"/>
</dbReference>
<dbReference type="PANTHER" id="PTHR13343:SF17">
    <property type="entry name" value="CELLULAR REPRESSOR OF E1A-STIMULATED GENES, ISOFORM A"/>
    <property type="match status" value="1"/>
</dbReference>
<protein>
    <recommendedName>
        <fullName evidence="1">CREG-like beta-barrel domain-containing protein</fullName>
    </recommendedName>
</protein>
<dbReference type="Pfam" id="PF13883">
    <property type="entry name" value="CREG_beta-barrel"/>
    <property type="match status" value="1"/>
</dbReference>
<dbReference type="GO" id="GO:0005737">
    <property type="term" value="C:cytoplasm"/>
    <property type="evidence" value="ECO:0007669"/>
    <property type="project" value="UniProtKB-ARBA"/>
</dbReference>
<dbReference type="SUPFAM" id="SSF50475">
    <property type="entry name" value="FMN-binding split barrel"/>
    <property type="match status" value="1"/>
</dbReference>
<dbReference type="AlphaFoldDB" id="A0A238J036"/>
<dbReference type="InterPro" id="IPR055343">
    <property type="entry name" value="CREG_beta-barrel"/>
</dbReference>
<sequence>MAIDPIRPTDTEARTLARTIIDGAYFGALGVLEDGNPLVTRVAIATDDDGCPLTLVSDLSLHTRCLRKHDSASLLLGEPGPRGDPLTHPRLTLSVRAACVDKTQDRVERYLAHQPKAKLYIDFTDFHFIRLAPLQGYLNGGFGKAFRLTAGDLHSLTPPGGTAEGLNKS</sequence>
<name>A0A238J036_9RHOB</name>
<dbReference type="OrthoDB" id="9814594at2"/>
<feature type="domain" description="CREG-like beta-barrel" evidence="1">
    <location>
        <begin position="9"/>
        <end position="148"/>
    </location>
</feature>